<evidence type="ECO:0000313" key="5">
    <source>
        <dbReference type="Proteomes" id="UP000182089"/>
    </source>
</evidence>
<evidence type="ECO:0000313" key="4">
    <source>
        <dbReference type="EMBL" id="SEM86717.1"/>
    </source>
</evidence>
<dbReference type="Gene3D" id="3.90.550.10">
    <property type="entry name" value="Spore Coat Polysaccharide Biosynthesis Protein SpsA, Chain A"/>
    <property type="match status" value="1"/>
</dbReference>
<dbReference type="Proteomes" id="UP000182089">
    <property type="component" value="Unassembled WGS sequence"/>
</dbReference>
<accession>A0ABY1ACW5</accession>
<dbReference type="CDD" id="cd04194">
    <property type="entry name" value="GT8_A4GalT_like"/>
    <property type="match status" value="1"/>
</dbReference>
<gene>
    <name evidence="4" type="ORF">SAMN05216431_11124</name>
</gene>
<reference evidence="4 5" key="1">
    <citation type="submission" date="2016-10" db="EMBL/GenBank/DDBJ databases">
        <authorList>
            <person name="Varghese N."/>
            <person name="Submissions S."/>
        </authorList>
    </citation>
    <scope>NUCLEOTIDE SEQUENCE [LARGE SCALE GENOMIC DNA]</scope>
    <source>
        <strain evidence="4 5">WC1T17</strain>
    </source>
</reference>
<evidence type="ECO:0000256" key="1">
    <source>
        <dbReference type="ARBA" id="ARBA00022676"/>
    </source>
</evidence>
<sequence length="274" mass="31816">MNLLFAVDDLGARQMLTTIYSIVENTSLEKEKLIVYVLQKQKLQQTALIEGLSAKLGFVYRPVLIDEKLFASAPTTDRYPTTIYYRLLAQEYLPNDLDKILYLDNDLLCINDLKPLYELDLKDYLYAACSHTRLEMVDVLNNVRLGPESGANYYNSGVLLMNLPQIRAEVKAQAIFQYLKENQNNLFLPDQDILNGLYGQKILALPDEYDNYDARKPTIYEAISFGRYDLDWVIKNTRLLHFCGRDKPWKKAYNGRFAGLYKHYHKKCQDLLGR</sequence>
<keyword evidence="1" id="KW-0328">Glycosyltransferase</keyword>
<evidence type="ECO:0000256" key="3">
    <source>
        <dbReference type="ARBA" id="ARBA00022723"/>
    </source>
</evidence>
<dbReference type="SUPFAM" id="SSF53448">
    <property type="entry name" value="Nucleotide-diphospho-sugar transferases"/>
    <property type="match status" value="1"/>
</dbReference>
<keyword evidence="3" id="KW-0479">Metal-binding</keyword>
<dbReference type="EMBL" id="FOCC01000011">
    <property type="protein sequence ID" value="SEM86717.1"/>
    <property type="molecule type" value="Genomic_DNA"/>
</dbReference>
<dbReference type="InterPro" id="IPR050748">
    <property type="entry name" value="Glycosyltrans_8_dom-fam"/>
</dbReference>
<name>A0ABY1ACW5_9LACO</name>
<protein>
    <submittedName>
        <fullName evidence="4">Lipopolysaccharide biosynthesis protein, LPS:glycosyltransferase</fullName>
    </submittedName>
</protein>
<keyword evidence="2" id="KW-0808">Transferase</keyword>
<dbReference type="Pfam" id="PF01501">
    <property type="entry name" value="Glyco_transf_8"/>
    <property type="match status" value="1"/>
</dbReference>
<comment type="caution">
    <text evidence="4">The sequence shown here is derived from an EMBL/GenBank/DDBJ whole genome shotgun (WGS) entry which is preliminary data.</text>
</comment>
<dbReference type="PANTHER" id="PTHR13778">
    <property type="entry name" value="GLYCOSYLTRANSFERASE 8 DOMAIN-CONTAINING PROTEIN"/>
    <property type="match status" value="1"/>
</dbReference>
<dbReference type="PANTHER" id="PTHR13778:SF47">
    <property type="entry name" value="LIPOPOLYSACCHARIDE 1,3-GALACTOSYLTRANSFERASE"/>
    <property type="match status" value="1"/>
</dbReference>
<dbReference type="InterPro" id="IPR002495">
    <property type="entry name" value="Glyco_trans_8"/>
</dbReference>
<evidence type="ECO:0000256" key="2">
    <source>
        <dbReference type="ARBA" id="ARBA00022679"/>
    </source>
</evidence>
<proteinExistence type="predicted"/>
<organism evidence="4 5">
    <name type="scientific">Ligilactobacillus ruminis</name>
    <dbReference type="NCBI Taxonomy" id="1623"/>
    <lineage>
        <taxon>Bacteria</taxon>
        <taxon>Bacillati</taxon>
        <taxon>Bacillota</taxon>
        <taxon>Bacilli</taxon>
        <taxon>Lactobacillales</taxon>
        <taxon>Lactobacillaceae</taxon>
        <taxon>Ligilactobacillus</taxon>
    </lineage>
</organism>
<dbReference type="InterPro" id="IPR029044">
    <property type="entry name" value="Nucleotide-diphossugar_trans"/>
</dbReference>